<dbReference type="PROSITE" id="PS50939">
    <property type="entry name" value="CYTOCHROME_B561"/>
    <property type="match status" value="1"/>
</dbReference>
<dbReference type="CDD" id="cd08760">
    <property type="entry name" value="Cyt_b561_FRRS1_like"/>
    <property type="match status" value="1"/>
</dbReference>
<sequence length="368" mass="41067">MKKILTTTWTPPANFKEEVIFRSTVLKDYKTFWLNIDTLSPPIAVTNTIATEIMAGPSPDLYDDCVAKRKSCFGMPSLCFKDKSCSVILTYIYKDGEVEFEMAGSLGTSDKYIATGISQDDKMGEDVVTECVLLGERVIVRQSWNIPNGYNNEVLDEDLEGIHGQTGDYVDGVITCHWKRKGVTIVRNSVHDIVKNKYHLLLAKGPASTDGVKSRHSERSVSDNPVNLTQITVVAGGQVPLLIKLHGTFMVVAWIGFVGLSILMARYYKQVWQANTLCMVKIWFAIHRFLMLLSLSLMIVGFVLIFVHVEGWSQVATNPHPILGCVTTGLALIQPIMALFRPKPDARKRPIFNWLHWFVGNSAKTLAG</sequence>
<feature type="transmembrane region" description="Helical" evidence="9">
    <location>
        <begin position="289"/>
        <end position="309"/>
    </location>
</feature>
<reference evidence="14" key="1">
    <citation type="submission" date="2025-08" db="UniProtKB">
        <authorList>
            <consortium name="RefSeq"/>
        </authorList>
    </citation>
    <scope>IDENTIFICATION</scope>
    <source>
        <tissue evidence="14">Muscle</tissue>
    </source>
</reference>
<evidence type="ECO:0000256" key="5">
    <source>
        <dbReference type="ARBA" id="ARBA00022729"/>
    </source>
</evidence>
<evidence type="ECO:0000259" key="12">
    <source>
        <dbReference type="PROSITE" id="PS51019"/>
    </source>
</evidence>
<comment type="subcellular location">
    <subcellularLocation>
        <location evidence="1">Membrane</location>
    </subcellularLocation>
</comment>
<dbReference type="Pfam" id="PF02014">
    <property type="entry name" value="Reeler"/>
    <property type="match status" value="1"/>
</dbReference>
<dbReference type="GeneID" id="106474923"/>
<evidence type="ECO:0000313" key="13">
    <source>
        <dbReference type="Proteomes" id="UP000694941"/>
    </source>
</evidence>
<feature type="domain" description="Cytochrome b561" evidence="11">
    <location>
        <begin position="212"/>
        <end position="368"/>
    </location>
</feature>
<dbReference type="RefSeq" id="XP_013791076.2">
    <property type="nucleotide sequence ID" value="XM_013935622.2"/>
</dbReference>
<accession>A0ABM1BYH0</accession>
<evidence type="ECO:0000259" key="10">
    <source>
        <dbReference type="PROSITE" id="PS50836"/>
    </source>
</evidence>
<name>A0ABM1BYH0_LIMPO</name>
<gene>
    <name evidence="14" type="primary">LOC106474923</name>
</gene>
<organism evidence="13 14">
    <name type="scientific">Limulus polyphemus</name>
    <name type="common">Atlantic horseshoe crab</name>
    <dbReference type="NCBI Taxonomy" id="6850"/>
    <lineage>
        <taxon>Eukaryota</taxon>
        <taxon>Metazoa</taxon>
        <taxon>Ecdysozoa</taxon>
        <taxon>Arthropoda</taxon>
        <taxon>Chelicerata</taxon>
        <taxon>Merostomata</taxon>
        <taxon>Xiphosura</taxon>
        <taxon>Limulidae</taxon>
        <taxon>Limulus</taxon>
    </lineage>
</organism>
<dbReference type="PROSITE" id="PS51019">
    <property type="entry name" value="REELIN"/>
    <property type="match status" value="1"/>
</dbReference>
<evidence type="ECO:0000256" key="3">
    <source>
        <dbReference type="ARBA" id="ARBA00022448"/>
    </source>
</evidence>
<evidence type="ECO:0000256" key="2">
    <source>
        <dbReference type="ARBA" id="ARBA00009195"/>
    </source>
</evidence>
<dbReference type="PROSITE" id="PS50836">
    <property type="entry name" value="DOMON"/>
    <property type="match status" value="1"/>
</dbReference>
<evidence type="ECO:0000256" key="7">
    <source>
        <dbReference type="ARBA" id="ARBA00022989"/>
    </source>
</evidence>
<feature type="transmembrane region" description="Helical" evidence="9">
    <location>
        <begin position="321"/>
        <end position="340"/>
    </location>
</feature>
<keyword evidence="7 9" id="KW-1133">Transmembrane helix</keyword>
<evidence type="ECO:0000256" key="8">
    <source>
        <dbReference type="ARBA" id="ARBA00023136"/>
    </source>
</evidence>
<dbReference type="Gene3D" id="1.20.120.1770">
    <property type="match status" value="1"/>
</dbReference>
<evidence type="ECO:0000259" key="11">
    <source>
        <dbReference type="PROSITE" id="PS50939"/>
    </source>
</evidence>
<dbReference type="InterPro" id="IPR005018">
    <property type="entry name" value="DOMON_domain"/>
</dbReference>
<evidence type="ECO:0000313" key="14">
    <source>
        <dbReference type="RefSeq" id="XP_013791076.2"/>
    </source>
</evidence>
<dbReference type="InterPro" id="IPR002861">
    <property type="entry name" value="Reeler_dom"/>
</dbReference>
<keyword evidence="5" id="KW-0732">Signal</keyword>
<dbReference type="PANTHER" id="PTHR23130">
    <property type="entry name" value="CYTOCHROME B561 AND DOMON DOMAIN-CONTAINING PROTEIN"/>
    <property type="match status" value="1"/>
</dbReference>
<dbReference type="Pfam" id="PF03351">
    <property type="entry name" value="DOMON"/>
    <property type="match status" value="1"/>
</dbReference>
<keyword evidence="3" id="KW-0813">Transport</keyword>
<feature type="domain" description="Reelin" evidence="12">
    <location>
        <begin position="1"/>
        <end position="57"/>
    </location>
</feature>
<feature type="domain" description="DOMON" evidence="10">
    <location>
        <begin position="83"/>
        <end position="205"/>
    </location>
</feature>
<dbReference type="CDD" id="cd09628">
    <property type="entry name" value="DOMON_SDR_2_like"/>
    <property type="match status" value="1"/>
</dbReference>
<dbReference type="PANTHER" id="PTHR23130:SF171">
    <property type="entry name" value="OS01G0895300 PROTEIN"/>
    <property type="match status" value="1"/>
</dbReference>
<evidence type="ECO:0000256" key="6">
    <source>
        <dbReference type="ARBA" id="ARBA00022982"/>
    </source>
</evidence>
<evidence type="ECO:0000256" key="4">
    <source>
        <dbReference type="ARBA" id="ARBA00022692"/>
    </source>
</evidence>
<keyword evidence="13" id="KW-1185">Reference proteome</keyword>
<keyword evidence="6" id="KW-0249">Electron transport</keyword>
<dbReference type="SMART" id="SM00665">
    <property type="entry name" value="B561"/>
    <property type="match status" value="1"/>
</dbReference>
<dbReference type="Proteomes" id="UP000694941">
    <property type="component" value="Unplaced"/>
</dbReference>
<feature type="transmembrane region" description="Helical" evidence="9">
    <location>
        <begin position="249"/>
        <end position="268"/>
    </location>
</feature>
<evidence type="ECO:0000256" key="1">
    <source>
        <dbReference type="ARBA" id="ARBA00004370"/>
    </source>
</evidence>
<evidence type="ECO:0000256" key="9">
    <source>
        <dbReference type="SAM" id="Phobius"/>
    </source>
</evidence>
<keyword evidence="4 9" id="KW-0812">Transmembrane</keyword>
<dbReference type="InterPro" id="IPR006593">
    <property type="entry name" value="Cyt_b561/ferric_Rdtase_TM"/>
</dbReference>
<keyword evidence="8 9" id="KW-0472">Membrane</keyword>
<proteinExistence type="inferred from homology"/>
<comment type="similarity">
    <text evidence="2">Belongs to the FRRS1 family.</text>
</comment>
<protein>
    <submittedName>
        <fullName evidence="14">Ferric-chelate reductase 1 homolog</fullName>
    </submittedName>
</protein>